<accession>A0A0G4HN97</accession>
<sequence length="534" mass="57289">MPICECELLRAHVRALEKENCCLRERLSLYQQAAVVTSAPSPLPVPPPTGNAGMPSQMQHGLPSRIDRSEDFHQKEVIVSHYRDNQVTLSGPQDLVLRKPPDGQTLTETQKENHFLSNQNGCNLFIFHLPGDWREEDLHRHFRRFGTILSAIIARESQTGRNKGFGFVRYDSPMDALKAISAMNGACVAGKRLSVQLKKTTLRREEEDEMKGADRGSAVVGENGTTRILSVSSSVQRDTREREREVPMVPPFESAHSLKQEQGRPAQLPMTTCGDGGGLYMGSAADRKQKKKKKKAFKLVSGGMMTADFELESQQPEAEAAGGVAVPSAASLLSFPPGNAVMMQPPMQTEIQMRNTHAASSSSPAEYSPQRGYHQAPQTLPPPPAPTRPCHPVPESVEAVFEETPSLLNQGSHPPQILKPPLVSAPPITSSTCTSAGLMALPTAPPAPPATAVRAPDSQRGHGGMPTTPHGPVAVSVSPSPARRPGETMPDHNDVLFPPPGLWGGPGGGLWGPPISRASEQGGGPDASVDAFLA</sequence>
<dbReference type="CDD" id="cd12362">
    <property type="entry name" value="RRM3_CELF1-6"/>
    <property type="match status" value="1"/>
</dbReference>
<evidence type="ECO:0000256" key="3">
    <source>
        <dbReference type="PROSITE-ProRule" id="PRU00176"/>
    </source>
</evidence>
<feature type="compositionally biased region" description="Gly residues" evidence="4">
    <location>
        <begin position="502"/>
        <end position="511"/>
    </location>
</feature>
<dbReference type="Pfam" id="PF00076">
    <property type="entry name" value="RRM_1"/>
    <property type="match status" value="1"/>
</dbReference>
<dbReference type="InterPro" id="IPR050441">
    <property type="entry name" value="RBM"/>
</dbReference>
<dbReference type="FunFam" id="3.30.70.330:FF:000383">
    <property type="entry name" value="Sex lethal, isoform D"/>
    <property type="match status" value="1"/>
</dbReference>
<organism evidence="6">
    <name type="scientific">Chromera velia CCMP2878</name>
    <dbReference type="NCBI Taxonomy" id="1169474"/>
    <lineage>
        <taxon>Eukaryota</taxon>
        <taxon>Sar</taxon>
        <taxon>Alveolata</taxon>
        <taxon>Colpodellida</taxon>
        <taxon>Chromeraceae</taxon>
        <taxon>Chromera</taxon>
    </lineage>
</organism>
<dbReference type="PANTHER" id="PTHR48034">
    <property type="entry name" value="TRANSFORMER-2 SEX-DETERMINING PROTEIN-RELATED"/>
    <property type="match status" value="1"/>
</dbReference>
<dbReference type="VEuPathDB" id="CryptoDB:Cvel_29375"/>
<evidence type="ECO:0000256" key="1">
    <source>
        <dbReference type="ARBA" id="ARBA00022737"/>
    </source>
</evidence>
<name>A0A0G4HN97_9ALVE</name>
<dbReference type="InterPro" id="IPR012677">
    <property type="entry name" value="Nucleotide-bd_a/b_plait_sf"/>
</dbReference>
<feature type="region of interest" description="Disordered" evidence="4">
    <location>
        <begin position="502"/>
        <end position="534"/>
    </location>
</feature>
<dbReference type="InterPro" id="IPR000504">
    <property type="entry name" value="RRM_dom"/>
</dbReference>
<keyword evidence="2 3" id="KW-0694">RNA-binding</keyword>
<dbReference type="SMART" id="SM00360">
    <property type="entry name" value="RRM"/>
    <property type="match status" value="1"/>
</dbReference>
<feature type="region of interest" description="Disordered" evidence="4">
    <location>
        <begin position="353"/>
        <end position="393"/>
    </location>
</feature>
<dbReference type="GO" id="GO:0003729">
    <property type="term" value="F:mRNA binding"/>
    <property type="evidence" value="ECO:0007669"/>
    <property type="project" value="UniProtKB-ARBA"/>
</dbReference>
<feature type="region of interest" description="Disordered" evidence="4">
    <location>
        <begin position="445"/>
        <end position="487"/>
    </location>
</feature>
<dbReference type="GO" id="GO:0005737">
    <property type="term" value="C:cytoplasm"/>
    <property type="evidence" value="ECO:0007669"/>
    <property type="project" value="UniProtKB-ARBA"/>
</dbReference>
<proteinExistence type="predicted"/>
<evidence type="ECO:0000259" key="5">
    <source>
        <dbReference type="PROSITE" id="PS50102"/>
    </source>
</evidence>
<evidence type="ECO:0000256" key="2">
    <source>
        <dbReference type="ARBA" id="ARBA00022884"/>
    </source>
</evidence>
<evidence type="ECO:0000313" key="6">
    <source>
        <dbReference type="EMBL" id="CEM45643.1"/>
    </source>
</evidence>
<keyword evidence="1" id="KW-0677">Repeat</keyword>
<dbReference type="AlphaFoldDB" id="A0A0G4HN97"/>
<dbReference type="Gene3D" id="3.30.70.330">
    <property type="match status" value="1"/>
</dbReference>
<dbReference type="SUPFAM" id="SSF54928">
    <property type="entry name" value="RNA-binding domain, RBD"/>
    <property type="match status" value="1"/>
</dbReference>
<feature type="domain" description="RRM" evidence="5">
    <location>
        <begin position="122"/>
        <end position="200"/>
    </location>
</feature>
<dbReference type="InterPro" id="IPR035979">
    <property type="entry name" value="RBD_domain_sf"/>
</dbReference>
<dbReference type="GO" id="GO:0010629">
    <property type="term" value="P:negative regulation of gene expression"/>
    <property type="evidence" value="ECO:0007669"/>
    <property type="project" value="UniProtKB-ARBA"/>
</dbReference>
<protein>
    <recommendedName>
        <fullName evidence="5">RRM domain-containing protein</fullName>
    </recommendedName>
</protein>
<dbReference type="EMBL" id="CDMZ01003235">
    <property type="protein sequence ID" value="CEM45643.1"/>
    <property type="molecule type" value="Genomic_DNA"/>
</dbReference>
<reference evidence="6" key="1">
    <citation type="submission" date="2014-11" db="EMBL/GenBank/DDBJ databases">
        <authorList>
            <person name="Otto D Thomas"/>
            <person name="Naeem Raeece"/>
        </authorList>
    </citation>
    <scope>NUCLEOTIDE SEQUENCE</scope>
</reference>
<dbReference type="GO" id="GO:0009967">
    <property type="term" value="P:positive regulation of signal transduction"/>
    <property type="evidence" value="ECO:0007669"/>
    <property type="project" value="UniProtKB-ARBA"/>
</dbReference>
<dbReference type="PROSITE" id="PS50102">
    <property type="entry name" value="RRM"/>
    <property type="match status" value="1"/>
</dbReference>
<evidence type="ECO:0000256" key="4">
    <source>
        <dbReference type="SAM" id="MobiDB-lite"/>
    </source>
</evidence>
<gene>
    <name evidence="6" type="ORF">Cvel_29375</name>
</gene>
<feature type="compositionally biased region" description="Pro residues" evidence="4">
    <location>
        <begin position="379"/>
        <end position="392"/>
    </location>
</feature>